<name>A0AAV0W1A1_9HEMI</name>
<accession>A0AAV0W1A1</accession>
<dbReference type="Proteomes" id="UP001160148">
    <property type="component" value="Unassembled WGS sequence"/>
</dbReference>
<dbReference type="PANTHER" id="PTHR47160:SF8">
    <property type="entry name" value="MULE TRANSPOSASE DOMAIN-CONTAINING PROTEIN"/>
    <property type="match status" value="1"/>
</dbReference>
<keyword evidence="3" id="KW-1185">Reference proteome</keyword>
<dbReference type="AlphaFoldDB" id="A0AAV0W1A1"/>
<evidence type="ECO:0000313" key="3">
    <source>
        <dbReference type="Proteomes" id="UP001160148"/>
    </source>
</evidence>
<reference evidence="2 3" key="1">
    <citation type="submission" date="2023-01" db="EMBL/GenBank/DDBJ databases">
        <authorList>
            <person name="Whitehead M."/>
        </authorList>
    </citation>
    <scope>NUCLEOTIDE SEQUENCE [LARGE SCALE GENOMIC DNA]</scope>
</reference>
<dbReference type="Gene3D" id="2.20.25.240">
    <property type="match status" value="1"/>
</dbReference>
<evidence type="ECO:0000259" key="1">
    <source>
        <dbReference type="Pfam" id="PF10551"/>
    </source>
</evidence>
<dbReference type="EMBL" id="CARXXK010000001">
    <property type="protein sequence ID" value="CAI6348136.1"/>
    <property type="molecule type" value="Genomic_DNA"/>
</dbReference>
<feature type="domain" description="MULE transposase" evidence="1">
    <location>
        <begin position="189"/>
        <end position="281"/>
    </location>
</feature>
<organism evidence="2 3">
    <name type="scientific">Macrosiphum euphorbiae</name>
    <name type="common">potato aphid</name>
    <dbReference type="NCBI Taxonomy" id="13131"/>
    <lineage>
        <taxon>Eukaryota</taxon>
        <taxon>Metazoa</taxon>
        <taxon>Ecdysozoa</taxon>
        <taxon>Arthropoda</taxon>
        <taxon>Hexapoda</taxon>
        <taxon>Insecta</taxon>
        <taxon>Pterygota</taxon>
        <taxon>Neoptera</taxon>
        <taxon>Paraneoptera</taxon>
        <taxon>Hemiptera</taxon>
        <taxon>Sternorrhyncha</taxon>
        <taxon>Aphidomorpha</taxon>
        <taxon>Aphidoidea</taxon>
        <taxon>Aphididae</taxon>
        <taxon>Macrosiphini</taxon>
        <taxon>Macrosiphum</taxon>
    </lineage>
</organism>
<dbReference type="Pfam" id="PF10551">
    <property type="entry name" value="MULE"/>
    <property type="match status" value="1"/>
</dbReference>
<comment type="caution">
    <text evidence="2">The sequence shown here is derived from an EMBL/GenBank/DDBJ whole genome shotgun (WGS) entry which is preliminary data.</text>
</comment>
<sequence>MGLLKRRFSSVYTTVTMTRIVESQRGQPLFVLEHFKYSKVTRPLASGEIKWRCINRKCTAFLKNVHLHEPIEDQILQRQSVTTVAKRKATEDTCTRPNKIVCSAVNNVPVTEELQVSDIRYVKRNMYNARRTLIPALPKSINEVHKVLEGMEIVTNRNTNFLLINDIHEKIIIFSCDKNLKTLCTSKYIYVDGTFSYCAKFFKQMFTIHGHYIPLIFCLLAGKTTDTYISCLKLVREKCRVINCDFKPIAIISDFEKAIHNTCNFICPNIKIYGCRFHITQAWYRNIQQNGLSVDYNTKDSEISKWLIHCYGLVFLEPENVSEFFTLTLMELKPDDNRVTKFADYLVDTYIGEDSMFPPEMWVSASVETYLTTNACESFHAHFNSSFNSTHLNIYSVISK</sequence>
<protein>
    <recommendedName>
        <fullName evidence="1">MULE transposase domain-containing protein</fullName>
    </recommendedName>
</protein>
<evidence type="ECO:0000313" key="2">
    <source>
        <dbReference type="EMBL" id="CAI6348136.1"/>
    </source>
</evidence>
<dbReference type="InterPro" id="IPR018289">
    <property type="entry name" value="MULE_transposase_dom"/>
</dbReference>
<dbReference type="PANTHER" id="PTHR47160">
    <property type="entry name" value="PUTATIVE-RELATED"/>
    <property type="match status" value="1"/>
</dbReference>
<gene>
    <name evidence="2" type="ORF">MEUPH1_LOCUS4845</name>
</gene>
<proteinExistence type="predicted"/>